<feature type="transmembrane region" description="Helical" evidence="1">
    <location>
        <begin position="34"/>
        <end position="52"/>
    </location>
</feature>
<evidence type="ECO:0000313" key="3">
    <source>
        <dbReference type="Proteomes" id="UP000680670"/>
    </source>
</evidence>
<name>A0ABQ4L329_SIMTE</name>
<gene>
    <name evidence="2" type="ORF">J6TS1_42090</name>
</gene>
<proteinExistence type="predicted"/>
<evidence type="ECO:0000313" key="2">
    <source>
        <dbReference type="EMBL" id="GIN98339.1"/>
    </source>
</evidence>
<keyword evidence="3" id="KW-1185">Reference proteome</keyword>
<reference evidence="2 3" key="1">
    <citation type="submission" date="2021-03" db="EMBL/GenBank/DDBJ databases">
        <title>Antimicrobial resistance genes in bacteria isolated from Japanese honey, and their potential for conferring macrolide and lincosamide resistance in the American foulbrood pathogen Paenibacillus larvae.</title>
        <authorList>
            <person name="Okamoto M."/>
            <person name="Kumagai M."/>
            <person name="Kanamori H."/>
            <person name="Takamatsu D."/>
        </authorList>
    </citation>
    <scope>NUCLEOTIDE SEQUENCE [LARGE SCALE GENOMIC DNA]</scope>
    <source>
        <strain evidence="2 3">J6TS1</strain>
    </source>
</reference>
<dbReference type="EMBL" id="BORJ01000014">
    <property type="protein sequence ID" value="GIN98339.1"/>
    <property type="molecule type" value="Genomic_DNA"/>
</dbReference>
<comment type="caution">
    <text evidence="2">The sequence shown here is derived from an EMBL/GenBank/DDBJ whole genome shotgun (WGS) entry which is preliminary data.</text>
</comment>
<sequence length="76" mass="8621">MSNGKRYEAAIKILDGTLEGLVADLIMTGKKHKLAILNGIMIIRITYIFVHLVTMLRIMRMPIIVPVGLLFKCMMF</sequence>
<keyword evidence="1" id="KW-0812">Transmembrane</keyword>
<dbReference type="Proteomes" id="UP000680670">
    <property type="component" value="Unassembled WGS sequence"/>
</dbReference>
<evidence type="ECO:0000256" key="1">
    <source>
        <dbReference type="SAM" id="Phobius"/>
    </source>
</evidence>
<keyword evidence="1" id="KW-0472">Membrane</keyword>
<protein>
    <submittedName>
        <fullName evidence="2">Uncharacterized protein</fullName>
    </submittedName>
</protein>
<accession>A0ABQ4L329</accession>
<keyword evidence="1" id="KW-1133">Transmembrane helix</keyword>
<organism evidence="2 3">
    <name type="scientific">Siminovitchia terrae</name>
    <name type="common">Bacillus terrae</name>
    <dbReference type="NCBI Taxonomy" id="1914933"/>
    <lineage>
        <taxon>Bacteria</taxon>
        <taxon>Bacillati</taxon>
        <taxon>Bacillota</taxon>
        <taxon>Bacilli</taxon>
        <taxon>Bacillales</taxon>
        <taxon>Bacillaceae</taxon>
        <taxon>Siminovitchia</taxon>
    </lineage>
</organism>